<gene>
    <name evidence="2" type="ORF">THAOC_25992</name>
</gene>
<evidence type="ECO:0000313" key="2">
    <source>
        <dbReference type="EMBL" id="EJK54385.1"/>
    </source>
</evidence>
<proteinExistence type="inferred from homology"/>
<comment type="similarity">
    <text evidence="1">Belongs to the sel-1 family.</text>
</comment>
<dbReference type="SUPFAM" id="SSF57850">
    <property type="entry name" value="RING/U-box"/>
    <property type="match status" value="1"/>
</dbReference>
<keyword evidence="3" id="KW-1185">Reference proteome</keyword>
<dbReference type="PANTHER" id="PTHR11102">
    <property type="entry name" value="SEL-1-LIKE PROTEIN"/>
    <property type="match status" value="1"/>
</dbReference>
<dbReference type="SUPFAM" id="SSF81901">
    <property type="entry name" value="HCP-like"/>
    <property type="match status" value="1"/>
</dbReference>
<dbReference type="AlphaFoldDB" id="K0RMM4"/>
<evidence type="ECO:0000256" key="1">
    <source>
        <dbReference type="ARBA" id="ARBA00038101"/>
    </source>
</evidence>
<dbReference type="OrthoDB" id="272077at2759"/>
<organism evidence="2 3">
    <name type="scientific">Thalassiosira oceanica</name>
    <name type="common">Marine diatom</name>
    <dbReference type="NCBI Taxonomy" id="159749"/>
    <lineage>
        <taxon>Eukaryota</taxon>
        <taxon>Sar</taxon>
        <taxon>Stramenopiles</taxon>
        <taxon>Ochrophyta</taxon>
        <taxon>Bacillariophyta</taxon>
        <taxon>Coscinodiscophyceae</taxon>
        <taxon>Thalassiosirophycidae</taxon>
        <taxon>Thalassiosirales</taxon>
        <taxon>Thalassiosiraceae</taxon>
        <taxon>Thalassiosira</taxon>
    </lineage>
</organism>
<protein>
    <recommendedName>
        <fullName evidence="4">RING-type domain-containing protein</fullName>
    </recommendedName>
</protein>
<dbReference type="Pfam" id="PF08238">
    <property type="entry name" value="Sel1"/>
    <property type="match status" value="2"/>
</dbReference>
<evidence type="ECO:0000313" key="3">
    <source>
        <dbReference type="Proteomes" id="UP000266841"/>
    </source>
</evidence>
<dbReference type="EMBL" id="AGNL01035901">
    <property type="protein sequence ID" value="EJK54385.1"/>
    <property type="molecule type" value="Genomic_DNA"/>
</dbReference>
<dbReference type="InterPro" id="IPR050767">
    <property type="entry name" value="Sel1_AlgK"/>
</dbReference>
<reference evidence="2 3" key="1">
    <citation type="journal article" date="2012" name="Genome Biol.">
        <title>Genome and low-iron response of an oceanic diatom adapted to chronic iron limitation.</title>
        <authorList>
            <person name="Lommer M."/>
            <person name="Specht M."/>
            <person name="Roy A.S."/>
            <person name="Kraemer L."/>
            <person name="Andreson R."/>
            <person name="Gutowska M.A."/>
            <person name="Wolf J."/>
            <person name="Bergner S.V."/>
            <person name="Schilhabel M.B."/>
            <person name="Klostermeier U.C."/>
            <person name="Beiko R.G."/>
            <person name="Rosenstiel P."/>
            <person name="Hippler M."/>
            <person name="Laroche J."/>
        </authorList>
    </citation>
    <scope>NUCLEOTIDE SEQUENCE [LARGE SCALE GENOMIC DNA]</scope>
    <source>
        <strain evidence="2 3">CCMP1005</strain>
    </source>
</reference>
<dbReference type="InterPro" id="IPR011990">
    <property type="entry name" value="TPR-like_helical_dom_sf"/>
</dbReference>
<accession>K0RMM4</accession>
<dbReference type="Proteomes" id="UP000266841">
    <property type="component" value="Unassembled WGS sequence"/>
</dbReference>
<dbReference type="PANTHER" id="PTHR11102:SF160">
    <property type="entry name" value="ERAD-ASSOCIATED E3 UBIQUITIN-PROTEIN LIGASE COMPONENT HRD3"/>
    <property type="match status" value="1"/>
</dbReference>
<dbReference type="InterPro" id="IPR006597">
    <property type="entry name" value="Sel1-like"/>
</dbReference>
<name>K0RMM4_THAOC</name>
<dbReference type="eggNOG" id="ENOG502S2H7">
    <property type="taxonomic scope" value="Eukaryota"/>
</dbReference>
<comment type="caution">
    <text evidence="2">The sequence shown here is derived from an EMBL/GenBank/DDBJ whole genome shotgun (WGS) entry which is preliminary data.</text>
</comment>
<dbReference type="SMART" id="SM00671">
    <property type="entry name" value="SEL1"/>
    <property type="match status" value="3"/>
</dbReference>
<sequence>MSDAAAALAGSAADAESSAERNLRLMASGHERQEDDRCPICFDLTELPMSKHSKINVCCMKRICNGCDLAARRRGLRGCPFCRTPHPHDDASALVMVQKRVSKGDSEAIAYLGEPHFRGTLGMAKDVPRAIELWMEAAELGSVYAHYQLGGMYYTGDGVEEDKPRGIHHWQQAAMKGHVQSRNNLGAAEDENGNYELAVQHFMISAKMGNEQSLDNIKDMFKKGLATKQQYAEALIGYRDSVEETKSPQREEAKRLGI</sequence>
<dbReference type="Gene3D" id="1.25.40.10">
    <property type="entry name" value="Tetratricopeptide repeat domain"/>
    <property type="match status" value="1"/>
</dbReference>
<evidence type="ECO:0008006" key="4">
    <source>
        <dbReference type="Google" id="ProtNLM"/>
    </source>
</evidence>